<dbReference type="SUPFAM" id="SSF52540">
    <property type="entry name" value="P-loop containing nucleoside triphosphate hydrolases"/>
    <property type="match status" value="1"/>
</dbReference>
<feature type="domain" description="NB-ARC" evidence="1">
    <location>
        <begin position="7"/>
        <end position="49"/>
    </location>
</feature>
<comment type="caution">
    <text evidence="2">The sequence shown here is derived from an EMBL/GenBank/DDBJ whole genome shotgun (WGS) entry which is preliminary data.</text>
</comment>
<dbReference type="InterPro" id="IPR027417">
    <property type="entry name" value="P-loop_NTPase"/>
</dbReference>
<name>A0A1E5V297_9POAL</name>
<dbReference type="Gene3D" id="3.40.50.300">
    <property type="entry name" value="P-loop containing nucleotide triphosphate hydrolases"/>
    <property type="match status" value="1"/>
</dbReference>
<organism evidence="2 3">
    <name type="scientific">Dichanthelium oligosanthes</name>
    <dbReference type="NCBI Taxonomy" id="888268"/>
    <lineage>
        <taxon>Eukaryota</taxon>
        <taxon>Viridiplantae</taxon>
        <taxon>Streptophyta</taxon>
        <taxon>Embryophyta</taxon>
        <taxon>Tracheophyta</taxon>
        <taxon>Spermatophyta</taxon>
        <taxon>Magnoliopsida</taxon>
        <taxon>Liliopsida</taxon>
        <taxon>Poales</taxon>
        <taxon>Poaceae</taxon>
        <taxon>PACMAD clade</taxon>
        <taxon>Panicoideae</taxon>
        <taxon>Panicodae</taxon>
        <taxon>Paniceae</taxon>
        <taxon>Dichantheliinae</taxon>
        <taxon>Dichanthelium</taxon>
    </lineage>
</organism>
<dbReference type="AlphaFoldDB" id="A0A1E5V297"/>
<evidence type="ECO:0000313" key="2">
    <source>
        <dbReference type="EMBL" id="OEL19135.1"/>
    </source>
</evidence>
<dbReference type="EMBL" id="LWDX02054596">
    <property type="protein sequence ID" value="OEL19135.1"/>
    <property type="molecule type" value="Genomic_DNA"/>
</dbReference>
<dbReference type="Proteomes" id="UP000095767">
    <property type="component" value="Unassembled WGS sequence"/>
</dbReference>
<dbReference type="GO" id="GO:0043531">
    <property type="term" value="F:ADP binding"/>
    <property type="evidence" value="ECO:0007669"/>
    <property type="project" value="InterPro"/>
</dbReference>
<evidence type="ECO:0000259" key="1">
    <source>
        <dbReference type="Pfam" id="PF00931"/>
    </source>
</evidence>
<proteinExistence type="predicted"/>
<dbReference type="Pfam" id="PF00931">
    <property type="entry name" value="NB-ARC"/>
    <property type="match status" value="1"/>
</dbReference>
<dbReference type="InterPro" id="IPR002182">
    <property type="entry name" value="NB-ARC"/>
</dbReference>
<protein>
    <recommendedName>
        <fullName evidence="1">NB-ARC domain-containing protein</fullName>
    </recommendedName>
</protein>
<sequence>MMTDIENLEKWVDKLDNKERAVLSIVGFRGVGKTTIARALYRKVSNKFDCGHLSLCLRIMTKTRSSGVY</sequence>
<keyword evidence="3" id="KW-1185">Reference proteome</keyword>
<accession>A0A1E5V297</accession>
<reference evidence="2 3" key="1">
    <citation type="submission" date="2016-09" db="EMBL/GenBank/DDBJ databases">
        <title>The draft genome of Dichanthelium oligosanthes: A C3 panicoid grass species.</title>
        <authorList>
            <person name="Studer A.J."/>
            <person name="Schnable J.C."/>
            <person name="Brutnell T.P."/>
        </authorList>
    </citation>
    <scope>NUCLEOTIDE SEQUENCE [LARGE SCALE GENOMIC DNA]</scope>
    <source>
        <strain evidence="3">cv. Kellogg 1175</strain>
        <tissue evidence="2">Leaf</tissue>
    </source>
</reference>
<dbReference type="OrthoDB" id="686380at2759"/>
<evidence type="ECO:0000313" key="3">
    <source>
        <dbReference type="Proteomes" id="UP000095767"/>
    </source>
</evidence>
<gene>
    <name evidence="2" type="ORF">BAE44_0019847</name>
</gene>